<proteinExistence type="predicted"/>
<feature type="compositionally biased region" description="Low complexity" evidence="1">
    <location>
        <begin position="673"/>
        <end position="691"/>
    </location>
</feature>
<reference evidence="3 4" key="1">
    <citation type="submission" date="2022-05" db="EMBL/GenBank/DDBJ databases">
        <title>Genome Sequencing of Bee-Associated Microbes.</title>
        <authorList>
            <person name="Dunlap C."/>
        </authorList>
    </citation>
    <scope>NUCLEOTIDE SEQUENCE [LARGE SCALE GENOMIC DNA]</scope>
    <source>
        <strain evidence="3 4">NRRL B-04010</strain>
    </source>
</reference>
<feature type="domain" description="Fibronectin type-III" evidence="2">
    <location>
        <begin position="366"/>
        <end position="458"/>
    </location>
</feature>
<feature type="region of interest" description="Disordered" evidence="1">
    <location>
        <begin position="768"/>
        <end position="797"/>
    </location>
</feature>
<dbReference type="CDD" id="cd00063">
    <property type="entry name" value="FN3"/>
    <property type="match status" value="2"/>
</dbReference>
<dbReference type="SMART" id="SM00060">
    <property type="entry name" value="FN3"/>
    <property type="match status" value="3"/>
</dbReference>
<dbReference type="SUPFAM" id="SSF49265">
    <property type="entry name" value="Fibronectin type III"/>
    <property type="match status" value="2"/>
</dbReference>
<feature type="region of interest" description="Disordered" evidence="1">
    <location>
        <begin position="664"/>
        <end position="696"/>
    </location>
</feature>
<feature type="domain" description="Fibronectin type-III" evidence="2">
    <location>
        <begin position="582"/>
        <end position="673"/>
    </location>
</feature>
<gene>
    <name evidence="3" type="ORF">M5X12_18455</name>
</gene>
<feature type="domain" description="Fibronectin type-III" evidence="2">
    <location>
        <begin position="152"/>
        <end position="241"/>
    </location>
</feature>
<organism evidence="3 4">
    <name type="scientific">Paenibacillus alvei</name>
    <name type="common">Bacillus alvei</name>
    <dbReference type="NCBI Taxonomy" id="44250"/>
    <lineage>
        <taxon>Bacteria</taxon>
        <taxon>Bacillati</taxon>
        <taxon>Bacillota</taxon>
        <taxon>Bacilli</taxon>
        <taxon>Bacillales</taxon>
        <taxon>Paenibacillaceae</taxon>
        <taxon>Paenibacillus</taxon>
    </lineage>
</organism>
<dbReference type="PROSITE" id="PS50853">
    <property type="entry name" value="FN3"/>
    <property type="match status" value="3"/>
</dbReference>
<dbReference type="InterPro" id="IPR013783">
    <property type="entry name" value="Ig-like_fold"/>
</dbReference>
<dbReference type="RefSeq" id="WP_262866869.1">
    <property type="nucleotide sequence ID" value="NZ_JAMDLX010000040.1"/>
</dbReference>
<evidence type="ECO:0000256" key="1">
    <source>
        <dbReference type="SAM" id="MobiDB-lite"/>
    </source>
</evidence>
<evidence type="ECO:0000259" key="2">
    <source>
        <dbReference type="PROSITE" id="PS50853"/>
    </source>
</evidence>
<dbReference type="GeneID" id="94491660"/>
<dbReference type="InterPro" id="IPR003961">
    <property type="entry name" value="FN3_dom"/>
</dbReference>
<name>A0ABT4H0W4_PAEAL</name>
<dbReference type="Proteomes" id="UP001527181">
    <property type="component" value="Unassembled WGS sequence"/>
</dbReference>
<dbReference type="EMBL" id="JAMDNP010000034">
    <property type="protein sequence ID" value="MCY9762554.1"/>
    <property type="molecule type" value="Genomic_DNA"/>
</dbReference>
<keyword evidence="4" id="KW-1185">Reference proteome</keyword>
<accession>A0ABT4H0W4</accession>
<sequence>MRKMRLPILMLAFIIGLVVLSPVKASAANQFTGGLLDSLPVQVGPAIGQGKPVTEATDNNLSSYISMGGKNLAWYTFPSPKDINALVLRYDGAITVEFYDDQSNLISNYSLLKIDGIQTLPATVKNVSTVVLKSAATAYVYEWNLFEIPSAPPSPTTISWIQGGDKFVRLDWVSTAAKSYNIKRSTSSGGPYSLLASNIADTTYTDNTVTNGTEYFYVVTAANEAGESVNSPQKNIKPNATQYTGGYLDGLAIDMGTSINNPTSTVKEITDNNESTYVGINNKTFVWHTFNKPTEINSVVIKYDNSVDIEFYDNNYNLLYSYTPLHINGVQTLPTPVKNVSTVVVKGKPGTAYVYEWNLFGKPSTPPVPTKINWIYGGDQIVKLDWDTTAAKFYNVKRATSSGGPYALLVANISGTTYTDKSVINGTTYYYVVSAVNEAGESKNSPESSIMPSATKYTGGLLDSLVINAGPVIGDTKEKIREITDNKEATYTSLGKSKHVWYTFKMPKEISSFIVNAQGEVTLELYDEQNNILLAYDATKNKEVETLPEPIKNVSTVVLKSKTGATVYPYEWNVFGTGEEEPTLDPIQLTASGGDKKVVLNWNVAKGATGYNVKRSTTAGGSYASIATVTSSTYTYTDTSVTNGTTYYYIVASLYGTFEGSVSNEASATPKSGGTTPTNPTNPTNPDPGNNEPGSRALLFITLNNGIQKEYDLSMAEVEAFINWYEGRASGNGKVMFAFDKHNNNKGPFKNRKDYVFFDKIITFEVNGYDTDGSTPDKETGNQNENKPQPHYPEEEY</sequence>
<evidence type="ECO:0000313" key="4">
    <source>
        <dbReference type="Proteomes" id="UP001527181"/>
    </source>
</evidence>
<dbReference type="Gene3D" id="2.60.40.10">
    <property type="entry name" value="Immunoglobulins"/>
    <property type="match status" value="3"/>
</dbReference>
<protein>
    <recommendedName>
        <fullName evidence="2">Fibronectin type-III domain-containing protein</fullName>
    </recommendedName>
</protein>
<comment type="caution">
    <text evidence="3">The sequence shown here is derived from an EMBL/GenBank/DDBJ whole genome shotgun (WGS) entry which is preliminary data.</text>
</comment>
<evidence type="ECO:0000313" key="3">
    <source>
        <dbReference type="EMBL" id="MCY9762554.1"/>
    </source>
</evidence>
<dbReference type="InterPro" id="IPR036116">
    <property type="entry name" value="FN3_sf"/>
</dbReference>